<keyword evidence="3" id="KW-1185">Reference proteome</keyword>
<comment type="caution">
    <text evidence="2">The sequence shown here is derived from an EMBL/GenBank/DDBJ whole genome shotgun (WGS) entry which is preliminary data.</text>
</comment>
<dbReference type="AlphaFoldDB" id="A0A9P5U648"/>
<feature type="transmembrane region" description="Helical" evidence="1">
    <location>
        <begin position="366"/>
        <end position="393"/>
    </location>
</feature>
<feature type="transmembrane region" description="Helical" evidence="1">
    <location>
        <begin position="309"/>
        <end position="330"/>
    </location>
</feature>
<evidence type="ECO:0000313" key="2">
    <source>
        <dbReference type="EMBL" id="KAF9068490.1"/>
    </source>
</evidence>
<evidence type="ECO:0000256" key="1">
    <source>
        <dbReference type="SAM" id="Phobius"/>
    </source>
</evidence>
<dbReference type="EMBL" id="JADNRY010000060">
    <property type="protein sequence ID" value="KAF9068490.1"/>
    <property type="molecule type" value="Genomic_DNA"/>
</dbReference>
<gene>
    <name evidence="2" type="ORF">BDP27DRAFT_1448362</name>
</gene>
<feature type="transmembrane region" description="Helical" evidence="1">
    <location>
        <begin position="177"/>
        <end position="200"/>
    </location>
</feature>
<dbReference type="OrthoDB" id="2688021at2759"/>
<dbReference type="Proteomes" id="UP000772434">
    <property type="component" value="Unassembled WGS sequence"/>
</dbReference>
<proteinExistence type="predicted"/>
<protein>
    <submittedName>
        <fullName evidence="2">Uncharacterized protein</fullName>
    </submittedName>
</protein>
<accession>A0A9P5U648</accession>
<keyword evidence="1" id="KW-0472">Membrane</keyword>
<keyword evidence="1" id="KW-0812">Transmembrane</keyword>
<keyword evidence="1" id="KW-1133">Transmembrane helix</keyword>
<name>A0A9P5U648_9AGAR</name>
<sequence length="546" mass="60380">MEAGLSNADDIMIMDRLLNTDDDQAHKRVAEISSKASQYDRGDTSKKIALGGLIFTTLFSTTCMAVGVVVALHPISPLDIVVDPESHISNDPVRGIYIVLVQASNSHRELIGLALNVLVTLCTEVVGFTHSAALKSALIWESRLHFNTNLRLFTSARNPRHSTRSFLGIRINFNGRFVNFMMAILLIMSYVSSSLILLPFQPSAPWDKTTSYLNSGSSSWLLGTPIFLLGFTLFVQAVFAFGAFYTTPILTWSSSAFSITAALVEHGMVVPCPNRCMHTVRDHNKEDGPQHPLRIQPSPWEAHPRIRRVIILLWALVPVCFAWGGIAWGIGHAAGILQINKPQSFAFLPNKNTTAMVFDIEGSLDFFMWFMNFLLIGVIQGSLTLGLHCTELINNVVRDELTWRRATSRDGLRLGMNPVMSVISSAPTVALLIAKPLLHWLFGLSFNAQGDVNEAPPVVFLAVSLCMRPAQIWYLGVALLIFAASTTLLARWHPKGPQPAVYGHIQVLADLVDEWYPVMWWGEKGDGHAGIADHPLPDVDMDLLYM</sequence>
<feature type="transmembrane region" description="Helical" evidence="1">
    <location>
        <begin position="472"/>
        <end position="490"/>
    </location>
</feature>
<organism evidence="2 3">
    <name type="scientific">Rhodocollybia butyracea</name>
    <dbReference type="NCBI Taxonomy" id="206335"/>
    <lineage>
        <taxon>Eukaryota</taxon>
        <taxon>Fungi</taxon>
        <taxon>Dikarya</taxon>
        <taxon>Basidiomycota</taxon>
        <taxon>Agaricomycotina</taxon>
        <taxon>Agaricomycetes</taxon>
        <taxon>Agaricomycetidae</taxon>
        <taxon>Agaricales</taxon>
        <taxon>Marasmiineae</taxon>
        <taxon>Omphalotaceae</taxon>
        <taxon>Rhodocollybia</taxon>
    </lineage>
</organism>
<feature type="transmembrane region" description="Helical" evidence="1">
    <location>
        <begin position="48"/>
        <end position="72"/>
    </location>
</feature>
<evidence type="ECO:0000313" key="3">
    <source>
        <dbReference type="Proteomes" id="UP000772434"/>
    </source>
</evidence>
<feature type="transmembrane region" description="Helical" evidence="1">
    <location>
        <begin position="414"/>
        <end position="434"/>
    </location>
</feature>
<reference evidence="2" key="1">
    <citation type="submission" date="2020-11" db="EMBL/GenBank/DDBJ databases">
        <authorList>
            <consortium name="DOE Joint Genome Institute"/>
            <person name="Ahrendt S."/>
            <person name="Riley R."/>
            <person name="Andreopoulos W."/>
            <person name="Labutti K."/>
            <person name="Pangilinan J."/>
            <person name="Ruiz-Duenas F.J."/>
            <person name="Barrasa J.M."/>
            <person name="Sanchez-Garcia M."/>
            <person name="Camarero S."/>
            <person name="Miyauchi S."/>
            <person name="Serrano A."/>
            <person name="Linde D."/>
            <person name="Babiker R."/>
            <person name="Drula E."/>
            <person name="Ayuso-Fernandez I."/>
            <person name="Pacheco R."/>
            <person name="Padilla G."/>
            <person name="Ferreira P."/>
            <person name="Barriuso J."/>
            <person name="Kellner H."/>
            <person name="Castanera R."/>
            <person name="Alfaro M."/>
            <person name="Ramirez L."/>
            <person name="Pisabarro A.G."/>
            <person name="Kuo A."/>
            <person name="Tritt A."/>
            <person name="Lipzen A."/>
            <person name="He G."/>
            <person name="Yan M."/>
            <person name="Ng V."/>
            <person name="Cullen D."/>
            <person name="Martin F."/>
            <person name="Rosso M.-N."/>
            <person name="Henrissat B."/>
            <person name="Hibbett D."/>
            <person name="Martinez A.T."/>
            <person name="Grigoriev I.V."/>
        </authorList>
    </citation>
    <scope>NUCLEOTIDE SEQUENCE</scope>
    <source>
        <strain evidence="2">AH 40177</strain>
    </source>
</reference>
<feature type="transmembrane region" description="Helical" evidence="1">
    <location>
        <begin position="220"/>
        <end position="245"/>
    </location>
</feature>